<reference evidence="2 3" key="1">
    <citation type="journal article" date="2024" name="BMC Genomics">
        <title>De novo assembly and annotation of Popillia japonica's genome with initial clues to its potential as an invasive pest.</title>
        <authorList>
            <person name="Cucini C."/>
            <person name="Boschi S."/>
            <person name="Funari R."/>
            <person name="Cardaioli E."/>
            <person name="Iannotti N."/>
            <person name="Marturano G."/>
            <person name="Paoli F."/>
            <person name="Bruttini M."/>
            <person name="Carapelli A."/>
            <person name="Frati F."/>
            <person name="Nardi F."/>
        </authorList>
    </citation>
    <scope>NUCLEOTIDE SEQUENCE [LARGE SCALE GENOMIC DNA]</scope>
    <source>
        <strain evidence="2">DMR45628</strain>
    </source>
</reference>
<dbReference type="AlphaFoldDB" id="A0AAW1JEQ8"/>
<feature type="compositionally biased region" description="Basic and acidic residues" evidence="1">
    <location>
        <begin position="125"/>
        <end position="134"/>
    </location>
</feature>
<sequence length="134" mass="14979">MFGKRVPSAMVAGHCREVGKLSEKGAGPLETVGTPSLFPSVVVKGYTRDVVLREFTTVVDLRALFSCVYNEIYRDRSEVRKGTQEKKEKGTKKGGRQGTRVRLLKSFPQTQQIHTEKFVIPIRSGDPEAQGRKK</sequence>
<dbReference type="Proteomes" id="UP001458880">
    <property type="component" value="Unassembled WGS sequence"/>
</dbReference>
<protein>
    <submittedName>
        <fullName evidence="2">Uncharacterized protein</fullName>
    </submittedName>
</protein>
<organism evidence="2 3">
    <name type="scientific">Popillia japonica</name>
    <name type="common">Japanese beetle</name>
    <dbReference type="NCBI Taxonomy" id="7064"/>
    <lineage>
        <taxon>Eukaryota</taxon>
        <taxon>Metazoa</taxon>
        <taxon>Ecdysozoa</taxon>
        <taxon>Arthropoda</taxon>
        <taxon>Hexapoda</taxon>
        <taxon>Insecta</taxon>
        <taxon>Pterygota</taxon>
        <taxon>Neoptera</taxon>
        <taxon>Endopterygota</taxon>
        <taxon>Coleoptera</taxon>
        <taxon>Polyphaga</taxon>
        <taxon>Scarabaeiformia</taxon>
        <taxon>Scarabaeidae</taxon>
        <taxon>Rutelinae</taxon>
        <taxon>Popillia</taxon>
    </lineage>
</organism>
<evidence type="ECO:0000256" key="1">
    <source>
        <dbReference type="SAM" id="MobiDB-lite"/>
    </source>
</evidence>
<proteinExistence type="predicted"/>
<comment type="caution">
    <text evidence="2">The sequence shown here is derived from an EMBL/GenBank/DDBJ whole genome shotgun (WGS) entry which is preliminary data.</text>
</comment>
<name>A0AAW1JEQ8_POPJA</name>
<gene>
    <name evidence="2" type="ORF">QE152_g30448</name>
</gene>
<evidence type="ECO:0000313" key="3">
    <source>
        <dbReference type="Proteomes" id="UP001458880"/>
    </source>
</evidence>
<keyword evidence="3" id="KW-1185">Reference proteome</keyword>
<evidence type="ECO:0000313" key="2">
    <source>
        <dbReference type="EMBL" id="KAK9701657.1"/>
    </source>
</evidence>
<dbReference type="EMBL" id="JASPKY010000410">
    <property type="protein sequence ID" value="KAK9701657.1"/>
    <property type="molecule type" value="Genomic_DNA"/>
</dbReference>
<feature type="region of interest" description="Disordered" evidence="1">
    <location>
        <begin position="78"/>
        <end position="134"/>
    </location>
</feature>
<feature type="compositionally biased region" description="Basic and acidic residues" evidence="1">
    <location>
        <begin position="78"/>
        <end position="88"/>
    </location>
</feature>
<accession>A0AAW1JEQ8</accession>